<evidence type="ECO:0000313" key="1">
    <source>
        <dbReference type="EMBL" id="GMI01593.1"/>
    </source>
</evidence>
<proteinExistence type="predicted"/>
<name>A0A9W7C3K0_9STRA</name>
<gene>
    <name evidence="1" type="ORF">TrST_g8729</name>
</gene>
<accession>A0A9W7C3K0</accession>
<organism evidence="1 2">
    <name type="scientific">Triparma strigata</name>
    <dbReference type="NCBI Taxonomy" id="1606541"/>
    <lineage>
        <taxon>Eukaryota</taxon>
        <taxon>Sar</taxon>
        <taxon>Stramenopiles</taxon>
        <taxon>Ochrophyta</taxon>
        <taxon>Bolidophyceae</taxon>
        <taxon>Parmales</taxon>
        <taxon>Triparmaceae</taxon>
        <taxon>Triparma</taxon>
    </lineage>
</organism>
<evidence type="ECO:0000313" key="2">
    <source>
        <dbReference type="Proteomes" id="UP001165085"/>
    </source>
</evidence>
<keyword evidence="2" id="KW-1185">Reference proteome</keyword>
<dbReference type="EMBL" id="BRXY01000582">
    <property type="protein sequence ID" value="GMI01593.1"/>
    <property type="molecule type" value="Genomic_DNA"/>
</dbReference>
<dbReference type="OrthoDB" id="10560319at2759"/>
<sequence>MISRETQIRHWLQKKKDEYYTTSRIAKLKEQLFLKTVSSNCQRNIVERIAEKGRGLHSLSRSHSHVVSSRITRVIKLQKQLRLVRAAHSKRHAEIKERRRKVDQDLLPKMERIKDRTNLKHVLMGVIMKIDGWWMEEDLCEVYLKCEQNII</sequence>
<comment type="caution">
    <text evidence="1">The sequence shown here is derived from an EMBL/GenBank/DDBJ whole genome shotgun (WGS) entry which is preliminary data.</text>
</comment>
<reference evidence="2" key="1">
    <citation type="journal article" date="2023" name="Commun. Biol.">
        <title>Genome analysis of Parmales, the sister group of diatoms, reveals the evolutionary specialization of diatoms from phago-mixotrophs to photoautotrophs.</title>
        <authorList>
            <person name="Ban H."/>
            <person name="Sato S."/>
            <person name="Yoshikawa S."/>
            <person name="Yamada K."/>
            <person name="Nakamura Y."/>
            <person name="Ichinomiya M."/>
            <person name="Sato N."/>
            <person name="Blanc-Mathieu R."/>
            <person name="Endo H."/>
            <person name="Kuwata A."/>
            <person name="Ogata H."/>
        </authorList>
    </citation>
    <scope>NUCLEOTIDE SEQUENCE [LARGE SCALE GENOMIC DNA]</scope>
    <source>
        <strain evidence="2">NIES 3701</strain>
    </source>
</reference>
<dbReference type="AlphaFoldDB" id="A0A9W7C3K0"/>
<protein>
    <submittedName>
        <fullName evidence="1">Uncharacterized protein</fullName>
    </submittedName>
</protein>
<dbReference type="Proteomes" id="UP001165085">
    <property type="component" value="Unassembled WGS sequence"/>
</dbReference>